<evidence type="ECO:0000256" key="4">
    <source>
        <dbReference type="ARBA" id="ARBA00022989"/>
    </source>
</evidence>
<reference evidence="8" key="1">
    <citation type="submission" date="2016-10" db="EMBL/GenBank/DDBJ databases">
        <authorList>
            <person name="Varghese N."/>
            <person name="Submissions S."/>
        </authorList>
    </citation>
    <scope>NUCLEOTIDE SEQUENCE [LARGE SCALE GENOMIC DNA]</scope>
    <source>
        <strain evidence="8">DSM 14807</strain>
    </source>
</reference>
<dbReference type="Pfam" id="PF13440">
    <property type="entry name" value="Polysacc_synt_3"/>
    <property type="match status" value="1"/>
</dbReference>
<feature type="transmembrane region" description="Helical" evidence="6">
    <location>
        <begin position="185"/>
        <end position="203"/>
    </location>
</feature>
<dbReference type="RefSeq" id="WP_177224156.1">
    <property type="nucleotide sequence ID" value="NZ_FPCJ01000001.1"/>
</dbReference>
<organism evidence="7 8">
    <name type="scientific">Thermoflavifilum thermophilum</name>
    <dbReference type="NCBI Taxonomy" id="1393122"/>
    <lineage>
        <taxon>Bacteria</taxon>
        <taxon>Pseudomonadati</taxon>
        <taxon>Bacteroidota</taxon>
        <taxon>Chitinophagia</taxon>
        <taxon>Chitinophagales</taxon>
        <taxon>Chitinophagaceae</taxon>
        <taxon>Thermoflavifilum</taxon>
    </lineage>
</organism>
<keyword evidence="2" id="KW-1003">Cell membrane</keyword>
<name>A0A1I7NEE8_9BACT</name>
<keyword evidence="5 6" id="KW-0472">Membrane</keyword>
<feature type="transmembrane region" description="Helical" evidence="6">
    <location>
        <begin position="20"/>
        <end position="42"/>
    </location>
</feature>
<feature type="transmembrane region" description="Helical" evidence="6">
    <location>
        <begin position="48"/>
        <end position="65"/>
    </location>
</feature>
<dbReference type="AlphaFoldDB" id="A0A1I7NEE8"/>
<evidence type="ECO:0000256" key="5">
    <source>
        <dbReference type="ARBA" id="ARBA00023136"/>
    </source>
</evidence>
<evidence type="ECO:0000313" key="7">
    <source>
        <dbReference type="EMBL" id="SFV33019.1"/>
    </source>
</evidence>
<gene>
    <name evidence="7" type="ORF">SAMN05660895_1531</name>
</gene>
<evidence type="ECO:0000256" key="2">
    <source>
        <dbReference type="ARBA" id="ARBA00022475"/>
    </source>
</evidence>
<comment type="subcellular location">
    <subcellularLocation>
        <location evidence="1">Cell membrane</location>
        <topology evidence="1">Multi-pass membrane protein</topology>
    </subcellularLocation>
</comment>
<proteinExistence type="predicted"/>
<dbReference type="PANTHER" id="PTHR30250">
    <property type="entry name" value="PST FAMILY PREDICTED COLANIC ACID TRANSPORTER"/>
    <property type="match status" value="1"/>
</dbReference>
<evidence type="ECO:0000313" key="8">
    <source>
        <dbReference type="Proteomes" id="UP000199537"/>
    </source>
</evidence>
<dbReference type="PANTHER" id="PTHR30250:SF11">
    <property type="entry name" value="O-ANTIGEN TRANSPORTER-RELATED"/>
    <property type="match status" value="1"/>
</dbReference>
<dbReference type="InterPro" id="IPR050833">
    <property type="entry name" value="Poly_Biosynth_Transport"/>
</dbReference>
<feature type="transmembrane region" description="Helical" evidence="6">
    <location>
        <begin position="332"/>
        <end position="349"/>
    </location>
</feature>
<feature type="transmembrane region" description="Helical" evidence="6">
    <location>
        <begin position="394"/>
        <end position="415"/>
    </location>
</feature>
<feature type="transmembrane region" description="Helical" evidence="6">
    <location>
        <begin position="86"/>
        <end position="109"/>
    </location>
</feature>
<evidence type="ECO:0000256" key="1">
    <source>
        <dbReference type="ARBA" id="ARBA00004651"/>
    </source>
</evidence>
<sequence>MKKKKLVRLFENYWIKSSLLTIMQRLGSVLFGIGSYVILVRILNKESIGIWSLFLGISMTFELTKNALLKNGIITFYHSNEESNEILSSGLVINLIYSIIFAIIILFFGKMIAKYLNSPHLYIMLKIYIAGIFFLVYFSHFEYIQQSNLNFTGSFISYTTRQGIFFLLILTAFISGNNINLNQLVFFQNISIFISVIISFFYTRKYLNFTFNPKLVLIKKIFNYGKYIFSSGVLSNIFGNLDRYMIAGLMNNTYVAYYDLSARINNMIDVPTSALADVLFPKSVIAERKEGIEKVKFLFEMTTAIIVCILIPVSILIMIFNKFIIKILAGNNYILASNIIIISMLYAFLRPVQNQACNVLNSINKPQITFKINIVVLLLNILCDYIFILSFGYMGAAIGSMVVTIIGANVATMALSRFANVSIMSILSRSLTIYRDAILYKKFKNNKI</sequence>
<dbReference type="Proteomes" id="UP000199537">
    <property type="component" value="Unassembled WGS sequence"/>
</dbReference>
<evidence type="ECO:0000256" key="6">
    <source>
        <dbReference type="SAM" id="Phobius"/>
    </source>
</evidence>
<keyword evidence="4 6" id="KW-1133">Transmembrane helix</keyword>
<accession>A0A1I7NEE8</accession>
<feature type="transmembrane region" description="Helical" evidence="6">
    <location>
        <begin position="370"/>
        <end position="388"/>
    </location>
</feature>
<keyword evidence="8" id="KW-1185">Reference proteome</keyword>
<keyword evidence="3 6" id="KW-0812">Transmembrane</keyword>
<dbReference type="GO" id="GO:0005886">
    <property type="term" value="C:plasma membrane"/>
    <property type="evidence" value="ECO:0007669"/>
    <property type="project" value="UniProtKB-SubCell"/>
</dbReference>
<feature type="transmembrane region" description="Helical" evidence="6">
    <location>
        <begin position="121"/>
        <end position="141"/>
    </location>
</feature>
<dbReference type="STRING" id="1393122.SAMN05660895_1531"/>
<protein>
    <submittedName>
        <fullName evidence="7">Membrane protein involved in the export of O-antigen and teichoic acid</fullName>
    </submittedName>
</protein>
<dbReference type="EMBL" id="FPCJ01000001">
    <property type="protein sequence ID" value="SFV33019.1"/>
    <property type="molecule type" value="Genomic_DNA"/>
</dbReference>
<feature type="transmembrane region" description="Helical" evidence="6">
    <location>
        <begin position="297"/>
        <end position="320"/>
    </location>
</feature>
<evidence type="ECO:0000256" key="3">
    <source>
        <dbReference type="ARBA" id="ARBA00022692"/>
    </source>
</evidence>
<feature type="transmembrane region" description="Helical" evidence="6">
    <location>
        <begin position="162"/>
        <end position="179"/>
    </location>
</feature>